<reference evidence="3 4" key="1">
    <citation type="submission" date="2017-10" db="EMBL/GenBank/DDBJ databases">
        <title>Paenichitinophaga pekingensis gen. nov., sp. nov., isolated from activated sludge.</title>
        <authorList>
            <person name="Jin D."/>
            <person name="Kong X."/>
            <person name="Deng Y."/>
            <person name="Bai Z."/>
        </authorList>
    </citation>
    <scope>NUCLEOTIDE SEQUENCE [LARGE SCALE GENOMIC DNA]</scope>
    <source>
        <strain evidence="3 4">13</strain>
    </source>
</reference>
<accession>A0A291QT67</accession>
<dbReference type="OrthoDB" id="675330at2"/>
<dbReference type="RefSeq" id="WP_098193447.1">
    <property type="nucleotide sequence ID" value="NZ_CP023777.1"/>
</dbReference>
<sequence>MKIKLLSLIILICSCQLILHQDAFGQDSTKNTAAPAAKRQQKLKSLEILYIGRELDLTAEEAKLFWPVFDQYTEETEALINRRRKARKEVRNIQLQDKDAAAQKDMTNEFRFEKELINIKMKYRDEFMKILPPQKVSQFFKAEREFRTLIYKQLRERREQRNKQRISTK</sequence>
<feature type="chain" id="PRO_5012584123" description="Sensor of ECF-type sigma factor" evidence="2">
    <location>
        <begin position="26"/>
        <end position="169"/>
    </location>
</feature>
<dbReference type="AlphaFoldDB" id="A0A291QT67"/>
<dbReference type="EMBL" id="CP023777">
    <property type="protein sequence ID" value="ATL47063.1"/>
    <property type="molecule type" value="Genomic_DNA"/>
</dbReference>
<dbReference type="Proteomes" id="UP000220133">
    <property type="component" value="Chromosome"/>
</dbReference>
<keyword evidence="4" id="KW-1185">Reference proteome</keyword>
<gene>
    <name evidence="3" type="ORF">COR50_07615</name>
</gene>
<evidence type="ECO:0000313" key="4">
    <source>
        <dbReference type="Proteomes" id="UP000220133"/>
    </source>
</evidence>
<dbReference type="KEGG" id="cbae:COR50_07615"/>
<keyword evidence="1" id="KW-0175">Coiled coil</keyword>
<feature type="signal peptide" evidence="2">
    <location>
        <begin position="1"/>
        <end position="25"/>
    </location>
</feature>
<evidence type="ECO:0000256" key="1">
    <source>
        <dbReference type="SAM" id="Coils"/>
    </source>
</evidence>
<evidence type="ECO:0000313" key="3">
    <source>
        <dbReference type="EMBL" id="ATL47063.1"/>
    </source>
</evidence>
<dbReference type="PROSITE" id="PS51257">
    <property type="entry name" value="PROKAR_LIPOPROTEIN"/>
    <property type="match status" value="1"/>
</dbReference>
<proteinExistence type="predicted"/>
<feature type="coiled-coil region" evidence="1">
    <location>
        <begin position="69"/>
        <end position="96"/>
    </location>
</feature>
<evidence type="ECO:0000256" key="2">
    <source>
        <dbReference type="SAM" id="SignalP"/>
    </source>
</evidence>
<organism evidence="3 4">
    <name type="scientific">Chitinophaga caeni</name>
    <dbReference type="NCBI Taxonomy" id="2029983"/>
    <lineage>
        <taxon>Bacteria</taxon>
        <taxon>Pseudomonadati</taxon>
        <taxon>Bacteroidota</taxon>
        <taxon>Chitinophagia</taxon>
        <taxon>Chitinophagales</taxon>
        <taxon>Chitinophagaceae</taxon>
        <taxon>Chitinophaga</taxon>
    </lineage>
</organism>
<evidence type="ECO:0008006" key="5">
    <source>
        <dbReference type="Google" id="ProtNLM"/>
    </source>
</evidence>
<keyword evidence="2" id="KW-0732">Signal</keyword>
<name>A0A291QT67_9BACT</name>
<protein>
    <recommendedName>
        <fullName evidence="5">Sensor of ECF-type sigma factor</fullName>
    </recommendedName>
</protein>